<reference evidence="1 2" key="1">
    <citation type="journal article" date="2019" name="Int. J. Syst. Evol. Microbiol.">
        <title>The Global Catalogue of Microorganisms (GCM) 10K type strain sequencing project: providing services to taxonomists for standard genome sequencing and annotation.</title>
        <authorList>
            <consortium name="The Broad Institute Genomics Platform"/>
            <consortium name="The Broad Institute Genome Sequencing Center for Infectious Disease"/>
            <person name="Wu L."/>
            <person name="Ma J."/>
        </authorList>
    </citation>
    <scope>NUCLEOTIDE SEQUENCE [LARGE SCALE GENOMIC DNA]</scope>
    <source>
        <strain evidence="1 2">JCM 16327</strain>
    </source>
</reference>
<dbReference type="EMBL" id="BAAADU010000002">
    <property type="protein sequence ID" value="GAA0652316.1"/>
    <property type="molecule type" value="Genomic_DNA"/>
</dbReference>
<dbReference type="Pfam" id="PF01917">
    <property type="entry name" value="Flagellin_arch-type"/>
    <property type="match status" value="1"/>
</dbReference>
<name>A0AAV3T135_9EURY</name>
<accession>A0AAV3T135</accession>
<comment type="caution">
    <text evidence="1">The sequence shown here is derived from an EMBL/GenBank/DDBJ whole genome shotgun (WGS) entry which is preliminary data.</text>
</comment>
<dbReference type="InterPro" id="IPR002774">
    <property type="entry name" value="Flagellin_arc-type"/>
</dbReference>
<dbReference type="RefSeq" id="WP_227260877.1">
    <property type="nucleotide sequence ID" value="NZ_BAAADU010000002.1"/>
</dbReference>
<dbReference type="PANTHER" id="PTHR42200:SF2">
    <property type="entry name" value="ARCHAEAL FLAGELLA-RELATED PROTEIN F"/>
    <property type="match status" value="1"/>
</dbReference>
<evidence type="ECO:0000313" key="2">
    <source>
        <dbReference type="Proteomes" id="UP001500194"/>
    </source>
</evidence>
<dbReference type="Proteomes" id="UP001500194">
    <property type="component" value="Unassembled WGS sequence"/>
</dbReference>
<sequence>MASVSVDKLVIFIASLLVAATVASTLTASVVDLDQTLQGSGLAAADKIETDIDIVGDTGSDAFYNDSTGNVTLLVKNTGQKDLYAQTSQIDVFIDGQYATVDALSRPDNATGDVWAPGEILRLTVSHTLDAGEHTISVHVVGDEETVTVYV</sequence>
<organism evidence="1 2">
    <name type="scientific">Salarchaeum japonicum</name>
    <dbReference type="NCBI Taxonomy" id="555573"/>
    <lineage>
        <taxon>Archaea</taxon>
        <taxon>Methanobacteriati</taxon>
        <taxon>Methanobacteriota</taxon>
        <taxon>Stenosarchaea group</taxon>
        <taxon>Halobacteria</taxon>
        <taxon>Halobacteriales</taxon>
        <taxon>Halobacteriaceae</taxon>
    </lineage>
</organism>
<dbReference type="GO" id="GO:0005198">
    <property type="term" value="F:structural molecule activity"/>
    <property type="evidence" value="ECO:0007669"/>
    <property type="project" value="InterPro"/>
</dbReference>
<evidence type="ECO:0000313" key="1">
    <source>
        <dbReference type="EMBL" id="GAA0652316.1"/>
    </source>
</evidence>
<dbReference type="GeneID" id="68573888"/>
<dbReference type="PANTHER" id="PTHR42200">
    <property type="entry name" value="ARCHAEAL FLAGELLA-RELATED PROTEIN F-RELATED"/>
    <property type="match status" value="1"/>
</dbReference>
<dbReference type="AlphaFoldDB" id="A0AAV3T135"/>
<protein>
    <submittedName>
        <fullName evidence="1">CARDB domain-containing protein</fullName>
    </submittedName>
</protein>
<gene>
    <name evidence="1" type="ORF">GCM10009019_14350</name>
</gene>
<proteinExistence type="predicted"/>
<keyword evidence="2" id="KW-1185">Reference proteome</keyword>
<dbReference type="GO" id="GO:0097588">
    <property type="term" value="P:archaeal or bacterial-type flagellum-dependent cell motility"/>
    <property type="evidence" value="ECO:0007669"/>
    <property type="project" value="InterPro"/>
</dbReference>